<proteinExistence type="predicted"/>
<reference evidence="1 2" key="1">
    <citation type="journal article" date="2022" name="bioRxiv">
        <title>The genome of the oomycete Peronosclerospora sorghi, a cosmopolitan pathogen of maize and sorghum, is inflated with dispersed pseudogenes.</title>
        <authorList>
            <person name="Fletcher K."/>
            <person name="Martin F."/>
            <person name="Isakeit T."/>
            <person name="Cavanaugh K."/>
            <person name="Magill C."/>
            <person name="Michelmore R."/>
        </authorList>
    </citation>
    <scope>NUCLEOTIDE SEQUENCE [LARGE SCALE GENOMIC DNA]</scope>
    <source>
        <strain evidence="1">P6</strain>
    </source>
</reference>
<dbReference type="Proteomes" id="UP001163321">
    <property type="component" value="Chromosome 9"/>
</dbReference>
<evidence type="ECO:0000313" key="1">
    <source>
        <dbReference type="EMBL" id="KAI9905243.1"/>
    </source>
</evidence>
<protein>
    <submittedName>
        <fullName evidence="1">Uncharacterized protein</fullName>
    </submittedName>
</protein>
<keyword evidence="2" id="KW-1185">Reference proteome</keyword>
<evidence type="ECO:0000313" key="2">
    <source>
        <dbReference type="Proteomes" id="UP001163321"/>
    </source>
</evidence>
<organism evidence="1 2">
    <name type="scientific">Peronosclerospora sorghi</name>
    <dbReference type="NCBI Taxonomy" id="230839"/>
    <lineage>
        <taxon>Eukaryota</taxon>
        <taxon>Sar</taxon>
        <taxon>Stramenopiles</taxon>
        <taxon>Oomycota</taxon>
        <taxon>Peronosporomycetes</taxon>
        <taxon>Peronosporales</taxon>
        <taxon>Peronosporaceae</taxon>
        <taxon>Peronosclerospora</taxon>
    </lineage>
</organism>
<comment type="caution">
    <text evidence="1">The sequence shown here is derived from an EMBL/GenBank/DDBJ whole genome shotgun (WGS) entry which is preliminary data.</text>
</comment>
<gene>
    <name evidence="1" type="ORF">PsorP6_013717</name>
</gene>
<sequence length="104" mass="11951">MPLLNIVEITATDSTCTKFQTKWRPSQDAMVQYVHDTWLIPKEKIVRCWTGRFPHFGTTSTSRGEGNHFIVKRILGIVNNDLLTVFNKISLLLDTQFTELNAKI</sequence>
<name>A0ACC0VFJ9_9STRA</name>
<dbReference type="EMBL" id="CM047588">
    <property type="protein sequence ID" value="KAI9905243.1"/>
    <property type="molecule type" value="Genomic_DNA"/>
</dbReference>
<accession>A0ACC0VFJ9</accession>